<dbReference type="Pfam" id="PF00581">
    <property type="entry name" value="Rhodanese"/>
    <property type="match status" value="1"/>
</dbReference>
<dbReference type="InterPro" id="IPR000387">
    <property type="entry name" value="Tyr_Pase_dom"/>
</dbReference>
<comment type="similarity">
    <text evidence="1">Belongs to the protein-tyrosine phosphatase family. Non-receptor class dual specificity subfamily.</text>
</comment>
<dbReference type="CDD" id="cd14498">
    <property type="entry name" value="DSP"/>
    <property type="match status" value="1"/>
</dbReference>
<dbReference type="Gene3D" id="3.40.250.10">
    <property type="entry name" value="Rhodanese-like domain"/>
    <property type="match status" value="1"/>
</dbReference>
<evidence type="ECO:0000313" key="7">
    <source>
        <dbReference type="EMBL" id="CAF0750110.1"/>
    </source>
</evidence>
<feature type="domain" description="Tyrosine specific protein phosphatases" evidence="6">
    <location>
        <begin position="201"/>
        <end position="265"/>
    </location>
</feature>
<evidence type="ECO:0000256" key="3">
    <source>
        <dbReference type="ARBA" id="ARBA00022801"/>
    </source>
</evidence>
<dbReference type="EMBL" id="CAJNOJ010000273">
    <property type="protein sequence ID" value="CAF1359920.1"/>
    <property type="molecule type" value="Genomic_DNA"/>
</dbReference>
<dbReference type="Gene3D" id="3.90.190.10">
    <property type="entry name" value="Protein tyrosine phosphatase superfamily"/>
    <property type="match status" value="1"/>
</dbReference>
<reference evidence="8" key="1">
    <citation type="submission" date="2021-02" db="EMBL/GenBank/DDBJ databases">
        <authorList>
            <person name="Nowell W R."/>
        </authorList>
    </citation>
    <scope>NUCLEOTIDE SEQUENCE</scope>
</reference>
<dbReference type="PROSITE" id="PS50056">
    <property type="entry name" value="TYR_PHOSPHATASE_2"/>
    <property type="match status" value="1"/>
</dbReference>
<dbReference type="SUPFAM" id="SSF52799">
    <property type="entry name" value="(Phosphotyrosine protein) phosphatases II"/>
    <property type="match status" value="1"/>
</dbReference>
<proteinExistence type="inferred from homology"/>
<dbReference type="AlphaFoldDB" id="A0A815I1G1"/>
<sequence>MSKTYSCGDIRVNDISTEDFYNKLYWDHRIYDIRSAENYIRSHICRAHNMHPHSKNSIKSIEQEIESEYGKSEHPSTVLIYKSQQTNPAELNVLINLLEYFKSNSRSLKEILILIDGFENFQFHYPYLCSDSVHYNECLQLVWPSCINSNLYLGSSMCRNELVLSLLKITLVISFSDYPPEKLRMDNIQTAHWQISDSLSSNLLEILPSVVERIRRSIHDEDGVVLIHCDQGVSRSASIVIAYLLTSDINFLSVDDAFAYVKSKRNVIKPNSSFLAQLEEYLVSIRKKKIKI</sequence>
<evidence type="ECO:0000259" key="6">
    <source>
        <dbReference type="PROSITE" id="PS50056"/>
    </source>
</evidence>
<keyword evidence="9" id="KW-1185">Reference proteome</keyword>
<dbReference type="Proteomes" id="UP000663828">
    <property type="component" value="Unassembled WGS sequence"/>
</dbReference>
<dbReference type="Proteomes" id="UP000663852">
    <property type="component" value="Unassembled WGS sequence"/>
</dbReference>
<dbReference type="PROSITE" id="PS50054">
    <property type="entry name" value="TYR_PHOSPHATASE_DUAL"/>
    <property type="match status" value="1"/>
</dbReference>
<evidence type="ECO:0000259" key="5">
    <source>
        <dbReference type="PROSITE" id="PS50054"/>
    </source>
</evidence>
<feature type="domain" description="Tyrosine-protein phosphatase" evidence="5">
    <location>
        <begin position="143"/>
        <end position="287"/>
    </location>
</feature>
<keyword evidence="4" id="KW-0904">Protein phosphatase</keyword>
<evidence type="ECO:0000256" key="4">
    <source>
        <dbReference type="ARBA" id="ARBA00022912"/>
    </source>
</evidence>
<evidence type="ECO:0000313" key="8">
    <source>
        <dbReference type="EMBL" id="CAF1359920.1"/>
    </source>
</evidence>
<dbReference type="InterPro" id="IPR036873">
    <property type="entry name" value="Rhodanese-like_dom_sf"/>
</dbReference>
<dbReference type="GO" id="GO:0004725">
    <property type="term" value="F:protein tyrosine phosphatase activity"/>
    <property type="evidence" value="ECO:0007669"/>
    <property type="project" value="UniProtKB-EC"/>
</dbReference>
<gene>
    <name evidence="8" type="ORF">EDS130_LOCUS33762</name>
    <name evidence="7" type="ORF">XAT740_LOCUS373</name>
</gene>
<dbReference type="PANTHER" id="PTHR10159:SF519">
    <property type="entry name" value="DUAL SPECIFICITY PROTEIN PHOSPHATASE MPK3"/>
    <property type="match status" value="1"/>
</dbReference>
<dbReference type="SUPFAM" id="SSF52821">
    <property type="entry name" value="Rhodanese/Cell cycle control phosphatase"/>
    <property type="match status" value="1"/>
</dbReference>
<dbReference type="PANTHER" id="PTHR10159">
    <property type="entry name" value="DUAL SPECIFICITY PROTEIN PHOSPHATASE"/>
    <property type="match status" value="1"/>
</dbReference>
<organism evidence="8 10">
    <name type="scientific">Adineta ricciae</name>
    <name type="common">Rotifer</name>
    <dbReference type="NCBI Taxonomy" id="249248"/>
    <lineage>
        <taxon>Eukaryota</taxon>
        <taxon>Metazoa</taxon>
        <taxon>Spiralia</taxon>
        <taxon>Gnathifera</taxon>
        <taxon>Rotifera</taxon>
        <taxon>Eurotatoria</taxon>
        <taxon>Bdelloidea</taxon>
        <taxon>Adinetida</taxon>
        <taxon>Adinetidae</taxon>
        <taxon>Adineta</taxon>
    </lineage>
</organism>
<dbReference type="Pfam" id="PF00782">
    <property type="entry name" value="DSPc"/>
    <property type="match status" value="1"/>
</dbReference>
<dbReference type="SMART" id="SM00195">
    <property type="entry name" value="DSPc"/>
    <property type="match status" value="1"/>
</dbReference>
<dbReference type="InterPro" id="IPR020422">
    <property type="entry name" value="TYR_PHOSPHATASE_DUAL_dom"/>
</dbReference>
<dbReference type="OrthoDB" id="2017893at2759"/>
<comment type="caution">
    <text evidence="8">The sequence shown here is derived from an EMBL/GenBank/DDBJ whole genome shotgun (WGS) entry which is preliminary data.</text>
</comment>
<evidence type="ECO:0000256" key="1">
    <source>
        <dbReference type="ARBA" id="ARBA00008601"/>
    </source>
</evidence>
<evidence type="ECO:0000256" key="2">
    <source>
        <dbReference type="ARBA" id="ARBA00013064"/>
    </source>
</evidence>
<name>A0A815I1G1_ADIRI</name>
<accession>A0A815I1G1</accession>
<dbReference type="InterPro" id="IPR000340">
    <property type="entry name" value="Dual-sp_phosphatase_cat-dom"/>
</dbReference>
<dbReference type="EMBL" id="CAJNOR010000010">
    <property type="protein sequence ID" value="CAF0750110.1"/>
    <property type="molecule type" value="Genomic_DNA"/>
</dbReference>
<evidence type="ECO:0000313" key="10">
    <source>
        <dbReference type="Proteomes" id="UP000663852"/>
    </source>
</evidence>
<dbReference type="PROSITE" id="PS00383">
    <property type="entry name" value="TYR_PHOSPHATASE_1"/>
    <property type="match status" value="1"/>
</dbReference>
<dbReference type="InterPro" id="IPR016130">
    <property type="entry name" value="Tyr_Pase_AS"/>
</dbReference>
<protein>
    <recommendedName>
        <fullName evidence="2">protein-tyrosine-phosphatase</fullName>
        <ecNumber evidence="2">3.1.3.48</ecNumber>
    </recommendedName>
</protein>
<dbReference type="EC" id="3.1.3.48" evidence="2"/>
<dbReference type="InterPro" id="IPR029021">
    <property type="entry name" value="Prot-tyrosine_phosphatase-like"/>
</dbReference>
<keyword evidence="3" id="KW-0378">Hydrolase</keyword>
<evidence type="ECO:0000313" key="9">
    <source>
        <dbReference type="Proteomes" id="UP000663828"/>
    </source>
</evidence>
<dbReference type="InterPro" id="IPR001763">
    <property type="entry name" value="Rhodanese-like_dom"/>
</dbReference>
<dbReference type="GO" id="GO:0005737">
    <property type="term" value="C:cytoplasm"/>
    <property type="evidence" value="ECO:0007669"/>
    <property type="project" value="TreeGrafter"/>
</dbReference>
<dbReference type="GO" id="GO:0043409">
    <property type="term" value="P:negative regulation of MAPK cascade"/>
    <property type="evidence" value="ECO:0007669"/>
    <property type="project" value="TreeGrafter"/>
</dbReference>